<protein>
    <submittedName>
        <fullName evidence="4">Uncharacterized protein</fullName>
    </submittedName>
</protein>
<dbReference type="EMBL" id="JAQIZT010000008">
    <property type="protein sequence ID" value="KAJ6987554.1"/>
    <property type="molecule type" value="Genomic_DNA"/>
</dbReference>
<dbReference type="GO" id="GO:0006353">
    <property type="term" value="P:DNA-templated transcription termination"/>
    <property type="evidence" value="ECO:0007669"/>
    <property type="project" value="UniProtKB-KW"/>
</dbReference>
<evidence type="ECO:0000256" key="1">
    <source>
        <dbReference type="ARBA" id="ARBA00007692"/>
    </source>
</evidence>
<dbReference type="Pfam" id="PF02536">
    <property type="entry name" value="mTERF"/>
    <property type="match status" value="1"/>
</dbReference>
<dbReference type="PANTHER" id="PTHR13068">
    <property type="entry name" value="CGI-12 PROTEIN-RELATED"/>
    <property type="match status" value="1"/>
</dbReference>
<comment type="caution">
    <text evidence="4">The sequence shown here is derived from an EMBL/GenBank/DDBJ whole genome shotgun (WGS) entry which is preliminary data.</text>
</comment>
<gene>
    <name evidence="4" type="ORF">NC653_020726</name>
</gene>
<dbReference type="InterPro" id="IPR003690">
    <property type="entry name" value="MTERF"/>
</dbReference>
<reference evidence="4" key="1">
    <citation type="journal article" date="2023" name="Mol. Ecol. Resour.">
        <title>Chromosome-level genome assembly of a triploid poplar Populus alba 'Berolinensis'.</title>
        <authorList>
            <person name="Chen S."/>
            <person name="Yu Y."/>
            <person name="Wang X."/>
            <person name="Wang S."/>
            <person name="Zhang T."/>
            <person name="Zhou Y."/>
            <person name="He R."/>
            <person name="Meng N."/>
            <person name="Wang Y."/>
            <person name="Liu W."/>
            <person name="Liu Z."/>
            <person name="Liu J."/>
            <person name="Guo Q."/>
            <person name="Huang H."/>
            <person name="Sederoff R.R."/>
            <person name="Wang G."/>
            <person name="Qu G."/>
            <person name="Chen S."/>
        </authorList>
    </citation>
    <scope>NUCLEOTIDE SEQUENCE</scope>
    <source>
        <strain evidence="4">SC-2020</strain>
    </source>
</reference>
<proteinExistence type="inferred from homology"/>
<evidence type="ECO:0000256" key="2">
    <source>
        <dbReference type="ARBA" id="ARBA00022472"/>
    </source>
</evidence>
<name>A0AAD6MLT9_9ROSI</name>
<accession>A0AAD6MLT9</accession>
<dbReference type="InterPro" id="IPR038538">
    <property type="entry name" value="MTERF_sf"/>
</dbReference>
<sequence>MGLHRKLPLLHGPPLAVPFPPHLCPVFDFLFNEVEIPFRDISRPINRCPKLGFVDLQKLNYQTTLSLVYNVERRLTGKIEFRKVKNMVVRAPGILTLSMNRNLGPKLDYSVREIKGDLEEFKKFPQFFSFSLERKIKPRHRMLVEYGLKMPLSRMLKVNEGEFNARLFEMLLRMVEESVGRISSSGFKPITTVRNSQVNKKVLLFCPNSRNSSVQLSCYSLLPAFLETLVSGICLHILHQFSMYQSNRMNSCDHEQYVVDTSLKYLVWIWDVSGQAQFLKEDLKHKWVLADHLLVPIYCSLNTGCSLDARMAYLVHCPLVGGASALQQFKATCLKNLLSLIILSSPRRILCCQVTHHVRSGAKTKIKENGFRVWFKFSTSTLKHINRAEKGYLTAKDAYSTVCFWLPRAESCCLQFHPTQVAFTFGLFNCFLVLPPSFHAYGHALVDEVATNLGQVPCSCINVDIADPGGVYSSAENCPNSFSYRKDILARA</sequence>
<dbReference type="Gene3D" id="1.25.70.10">
    <property type="entry name" value="Transcription termination factor 3, mitochondrial"/>
    <property type="match status" value="1"/>
</dbReference>
<dbReference type="SMART" id="SM00733">
    <property type="entry name" value="Mterf"/>
    <property type="match status" value="2"/>
</dbReference>
<keyword evidence="5" id="KW-1185">Reference proteome</keyword>
<evidence type="ECO:0000256" key="3">
    <source>
        <dbReference type="ARBA" id="ARBA00022946"/>
    </source>
</evidence>
<dbReference type="AlphaFoldDB" id="A0AAD6MLT9"/>
<keyword evidence="2" id="KW-0804">Transcription</keyword>
<evidence type="ECO:0000313" key="5">
    <source>
        <dbReference type="Proteomes" id="UP001164929"/>
    </source>
</evidence>
<organism evidence="4 5">
    <name type="scientific">Populus alba x Populus x berolinensis</name>
    <dbReference type="NCBI Taxonomy" id="444605"/>
    <lineage>
        <taxon>Eukaryota</taxon>
        <taxon>Viridiplantae</taxon>
        <taxon>Streptophyta</taxon>
        <taxon>Embryophyta</taxon>
        <taxon>Tracheophyta</taxon>
        <taxon>Spermatophyta</taxon>
        <taxon>Magnoliopsida</taxon>
        <taxon>eudicotyledons</taxon>
        <taxon>Gunneridae</taxon>
        <taxon>Pentapetalae</taxon>
        <taxon>rosids</taxon>
        <taxon>fabids</taxon>
        <taxon>Malpighiales</taxon>
        <taxon>Salicaceae</taxon>
        <taxon>Saliceae</taxon>
        <taxon>Populus</taxon>
    </lineage>
</organism>
<keyword evidence="3" id="KW-0809">Transit peptide</keyword>
<dbReference type="Proteomes" id="UP001164929">
    <property type="component" value="Chromosome 8"/>
</dbReference>
<dbReference type="GO" id="GO:0003676">
    <property type="term" value="F:nucleic acid binding"/>
    <property type="evidence" value="ECO:0007669"/>
    <property type="project" value="InterPro"/>
</dbReference>
<comment type="similarity">
    <text evidence="1">Belongs to the mTERF family.</text>
</comment>
<dbReference type="PANTHER" id="PTHR13068:SF36">
    <property type="entry name" value="TRANSCRIPTION TERMINATION FACTOR MTEF1, CHLOROPLASTIC"/>
    <property type="match status" value="1"/>
</dbReference>
<evidence type="ECO:0000313" key="4">
    <source>
        <dbReference type="EMBL" id="KAJ6987554.1"/>
    </source>
</evidence>
<keyword evidence="2" id="KW-0805">Transcription regulation</keyword>
<keyword evidence="2" id="KW-0806">Transcription termination</keyword>